<name>A0A914VIY5_9BILA</name>
<dbReference type="WBParaSite" id="PSAMB.scaffold2041size25845.g16155.t1">
    <property type="protein sequence ID" value="PSAMB.scaffold2041size25845.g16155.t1"/>
    <property type="gene ID" value="PSAMB.scaffold2041size25845.g16155"/>
</dbReference>
<dbReference type="AlphaFoldDB" id="A0A914VIY5"/>
<accession>A0A914VIY5</accession>
<dbReference type="Proteomes" id="UP000887566">
    <property type="component" value="Unplaced"/>
</dbReference>
<evidence type="ECO:0000256" key="1">
    <source>
        <dbReference type="SAM" id="MobiDB-lite"/>
    </source>
</evidence>
<sequence length="206" mass="22305">MEGVGRGRDRGNNNRAGRIESADIRTRRRPFGAPFSAFWPVTFATRARQVRGGGVRGGGLRDDRLATGDPRQSIPLLISSFVQPWAPVGGNTSATPPCRSRAPRRDVCDNCARQTNCESEWPFRVDGGGASRPAATVVAPLQGRGKSRRRMRKRAGASVPVIQFASSSTAVCNATFGSSRWTEEHTGQPARLSVSRPHHPSQSRVC</sequence>
<evidence type="ECO:0000313" key="3">
    <source>
        <dbReference type="WBParaSite" id="PSAMB.scaffold2041size25845.g16155.t1"/>
    </source>
</evidence>
<keyword evidence="2" id="KW-1185">Reference proteome</keyword>
<evidence type="ECO:0000313" key="2">
    <source>
        <dbReference type="Proteomes" id="UP000887566"/>
    </source>
</evidence>
<feature type="region of interest" description="Disordered" evidence="1">
    <location>
        <begin position="1"/>
        <end position="25"/>
    </location>
</feature>
<feature type="compositionally biased region" description="Basic residues" evidence="1">
    <location>
        <begin position="196"/>
        <end position="206"/>
    </location>
</feature>
<reference evidence="3" key="1">
    <citation type="submission" date="2022-11" db="UniProtKB">
        <authorList>
            <consortium name="WormBaseParasite"/>
        </authorList>
    </citation>
    <scope>IDENTIFICATION</scope>
</reference>
<feature type="region of interest" description="Disordered" evidence="1">
    <location>
        <begin position="180"/>
        <end position="206"/>
    </location>
</feature>
<organism evidence="2 3">
    <name type="scientific">Plectus sambesii</name>
    <dbReference type="NCBI Taxonomy" id="2011161"/>
    <lineage>
        <taxon>Eukaryota</taxon>
        <taxon>Metazoa</taxon>
        <taxon>Ecdysozoa</taxon>
        <taxon>Nematoda</taxon>
        <taxon>Chromadorea</taxon>
        <taxon>Plectida</taxon>
        <taxon>Plectina</taxon>
        <taxon>Plectoidea</taxon>
        <taxon>Plectidae</taxon>
        <taxon>Plectus</taxon>
    </lineage>
</organism>
<proteinExistence type="predicted"/>
<protein>
    <submittedName>
        <fullName evidence="3">Uncharacterized protein</fullName>
    </submittedName>
</protein>